<organism evidence="3 4">
    <name type="scientific">Wickerhamomyces pijperi</name>
    <name type="common">Yeast</name>
    <name type="synonym">Pichia pijperi</name>
    <dbReference type="NCBI Taxonomy" id="599730"/>
    <lineage>
        <taxon>Eukaryota</taxon>
        <taxon>Fungi</taxon>
        <taxon>Dikarya</taxon>
        <taxon>Ascomycota</taxon>
        <taxon>Saccharomycotina</taxon>
        <taxon>Saccharomycetes</taxon>
        <taxon>Phaffomycetales</taxon>
        <taxon>Wickerhamomycetaceae</taxon>
        <taxon>Wickerhamomyces</taxon>
    </lineage>
</organism>
<feature type="coiled-coil region" evidence="1">
    <location>
        <begin position="406"/>
        <end position="488"/>
    </location>
</feature>
<reference evidence="3" key="1">
    <citation type="journal article" date="2021" name="Open Biol.">
        <title>Shared evolutionary footprints suggest mitochondrial oxidative damage underlies multiple complex I losses in fungi.</title>
        <authorList>
            <person name="Schikora-Tamarit M.A."/>
            <person name="Marcet-Houben M."/>
            <person name="Nosek J."/>
            <person name="Gabaldon T."/>
        </authorList>
    </citation>
    <scope>NUCLEOTIDE SEQUENCE</scope>
    <source>
        <strain evidence="3">CBS2887</strain>
    </source>
</reference>
<feature type="region of interest" description="Disordered" evidence="2">
    <location>
        <begin position="61"/>
        <end position="80"/>
    </location>
</feature>
<dbReference type="EMBL" id="JAEUBG010005250">
    <property type="protein sequence ID" value="KAH3676485.1"/>
    <property type="molecule type" value="Genomic_DNA"/>
</dbReference>
<gene>
    <name evidence="3" type="ORF">WICPIJ_009089</name>
</gene>
<dbReference type="AlphaFoldDB" id="A0A9P8PRY3"/>
<keyword evidence="1" id="KW-0175">Coiled coil</keyword>
<feature type="region of interest" description="Disordered" evidence="2">
    <location>
        <begin position="1"/>
        <end position="55"/>
    </location>
</feature>
<feature type="compositionally biased region" description="Basic and acidic residues" evidence="2">
    <location>
        <begin position="1"/>
        <end position="11"/>
    </location>
</feature>
<feature type="region of interest" description="Disordered" evidence="2">
    <location>
        <begin position="501"/>
        <end position="524"/>
    </location>
</feature>
<comment type="caution">
    <text evidence="3">The sequence shown here is derived from an EMBL/GenBank/DDBJ whole genome shotgun (WGS) entry which is preliminary data.</text>
</comment>
<evidence type="ECO:0000313" key="4">
    <source>
        <dbReference type="Proteomes" id="UP000774326"/>
    </source>
</evidence>
<dbReference type="OrthoDB" id="4069891at2759"/>
<feature type="coiled-coil region" evidence="1">
    <location>
        <begin position="223"/>
        <end position="261"/>
    </location>
</feature>
<evidence type="ECO:0000256" key="2">
    <source>
        <dbReference type="SAM" id="MobiDB-lite"/>
    </source>
</evidence>
<dbReference type="Proteomes" id="UP000774326">
    <property type="component" value="Unassembled WGS sequence"/>
</dbReference>
<proteinExistence type="predicted"/>
<sequence length="559" mass="62589">MSQTLDWKENRPTTPTRSHEVTNPSLSPLHPATRNHSNINSPDHSKYPQPLPISPQMLKSSILKPLHPGSPKQVGKLPRSPSMEALDVEIQLKKILDSQSSLKSTVTLMNSSVKQTQIDLESLVQRSTNNNSHLKDLLQNVTTAANKAIGITEETLQSIITKATYDLLGALLKDEKADTLHESILSKLDSIVLNSKAESKEIASLLAKTLDELSHDKSTESALISLSEQIQSLQQQYTSLNEQIESQSKEIRALLEESKSNVSDDVFLKKLEIVESHSSTMTDGFSKMHSLIEKELKGSSVSSEQVMVLLFKLENVLIQQGDSIRLLADKESVSNAANDLKADLDGKSQQVLDGIQKLSLEFQESISLMNMNDSVKDLLDAHKTDIQCQLNNTLETLGNEFSKRMITEKELEIKLRDQEIAQLKKRLEDQEEKIQLSESIKELTRREVALEIKIEALENSYTAKYKELKDLAEEHHALNEKINQINKDKLKTMIASASVLVQSGPDRPESTTKSSGPRVFSTNSYLNNDKLLNTTKTKKSYNLTESDLVEHTDEHDMSF</sequence>
<name>A0A9P8PRY3_WICPI</name>
<evidence type="ECO:0000313" key="3">
    <source>
        <dbReference type="EMBL" id="KAH3676485.1"/>
    </source>
</evidence>
<reference evidence="3" key="2">
    <citation type="submission" date="2021-01" db="EMBL/GenBank/DDBJ databases">
        <authorList>
            <person name="Schikora-Tamarit M.A."/>
        </authorList>
    </citation>
    <scope>NUCLEOTIDE SEQUENCE</scope>
    <source>
        <strain evidence="3">CBS2887</strain>
    </source>
</reference>
<feature type="compositionally biased region" description="Polar residues" evidence="2">
    <location>
        <begin position="12"/>
        <end position="26"/>
    </location>
</feature>
<accession>A0A9P8PRY3</accession>
<keyword evidence="4" id="KW-1185">Reference proteome</keyword>
<evidence type="ECO:0000256" key="1">
    <source>
        <dbReference type="SAM" id="Coils"/>
    </source>
</evidence>
<protein>
    <submittedName>
        <fullName evidence="3">Uncharacterized protein</fullName>
    </submittedName>
</protein>
<feature type="compositionally biased region" description="Polar residues" evidence="2">
    <location>
        <begin position="511"/>
        <end position="524"/>
    </location>
</feature>